<reference evidence="1" key="1">
    <citation type="submission" date="2021-03" db="EMBL/GenBank/DDBJ databases">
        <title>Leucobacter chromiisoli sp. nov., isolated from chromium-containing soil of chemical plant.</title>
        <authorList>
            <person name="Xu Z."/>
        </authorList>
    </citation>
    <scope>NUCLEOTIDE SEQUENCE</scope>
    <source>
        <strain evidence="1">K 70/01</strain>
    </source>
</reference>
<dbReference type="AlphaFoldDB" id="A0A939QCG1"/>
<evidence type="ECO:0000313" key="2">
    <source>
        <dbReference type="Proteomes" id="UP000668403"/>
    </source>
</evidence>
<dbReference type="Gene3D" id="3.40.960.10">
    <property type="entry name" value="VSR Endonuclease"/>
    <property type="match status" value="1"/>
</dbReference>
<proteinExistence type="predicted"/>
<comment type="caution">
    <text evidence="1">The sequence shown here is derived from an EMBL/GenBank/DDBJ whole genome shotgun (WGS) entry which is preliminary data.</text>
</comment>
<evidence type="ECO:0000313" key="1">
    <source>
        <dbReference type="EMBL" id="MBO2988578.1"/>
    </source>
</evidence>
<accession>A0A939QCG1</accession>
<dbReference type="SUPFAM" id="SSF52980">
    <property type="entry name" value="Restriction endonuclease-like"/>
    <property type="match status" value="1"/>
</dbReference>
<name>A0A939QCG1_9MICO</name>
<sequence length="326" mass="36655">MFTRSEARAAGVASRRLDAPDVEHLAFGVYRRVLTESDSSLHSAATWRCRQRDLARAIHRSLPEHAFFCGRTAAVLWNLPVPAGTDERVDVGATVPDRPPERAGIRGTRFQAHLASRTTLSGTPLIGAVDLWCTLGPRLADDDLVALGDAIVRRERIPGTQRLKRPPLADIEALEHAANAGRRAGIARLRRALQLLSPDSASAPETHLRLRCRDWGFPKPELNSDVLDADGRLLGCSDLVFRDYRVALEYEGDHHRVDARQWDRDIAKIRELTQAGWTVIRVTARMLYRDDFALRMAIEQALVQRGWVQQTPRPARVRHSVPYRLE</sequence>
<dbReference type="Proteomes" id="UP000668403">
    <property type="component" value="Unassembled WGS sequence"/>
</dbReference>
<keyword evidence="2" id="KW-1185">Reference proteome</keyword>
<organism evidence="1 2">
    <name type="scientific">Leucobacter tardus</name>
    <dbReference type="NCBI Taxonomy" id="501483"/>
    <lineage>
        <taxon>Bacteria</taxon>
        <taxon>Bacillati</taxon>
        <taxon>Actinomycetota</taxon>
        <taxon>Actinomycetes</taxon>
        <taxon>Micrococcales</taxon>
        <taxon>Microbacteriaceae</taxon>
        <taxon>Leucobacter</taxon>
    </lineage>
</organism>
<dbReference type="EMBL" id="JAGFBF010000001">
    <property type="protein sequence ID" value="MBO2988578.1"/>
    <property type="molecule type" value="Genomic_DNA"/>
</dbReference>
<dbReference type="RefSeq" id="WP_208236037.1">
    <property type="nucleotide sequence ID" value="NZ_BAAAQU010000001.1"/>
</dbReference>
<protein>
    <recommendedName>
        <fullName evidence="3">DUF559 domain-containing protein</fullName>
    </recommendedName>
</protein>
<evidence type="ECO:0008006" key="3">
    <source>
        <dbReference type="Google" id="ProtNLM"/>
    </source>
</evidence>
<dbReference type="InterPro" id="IPR011335">
    <property type="entry name" value="Restrct_endonuc-II-like"/>
</dbReference>
<gene>
    <name evidence="1" type="ORF">J4H85_01000</name>
</gene>